<sequence length="150" mass="16337">MLHSPERDGRNAESGVGHRDAGPDGCCRCADDGLADVHAASVWLGGASWAWLHPIKTLRHTIMLPRIPFFEGIAPNANMYFKSGLHPDDVDHSENLETWRGNIWVDWPIARAPVADNCDPLSLSALSRSVLGWDLDERAASSHALSGCDS</sequence>
<keyword evidence="3" id="KW-1185">Reference proteome</keyword>
<name>A0A7I7L9B7_9MYCO</name>
<organism evidence="2 3">
    <name type="scientific">Mycobacterium shottsii</name>
    <dbReference type="NCBI Taxonomy" id="133549"/>
    <lineage>
        <taxon>Bacteria</taxon>
        <taxon>Bacillati</taxon>
        <taxon>Actinomycetota</taxon>
        <taxon>Actinomycetes</taxon>
        <taxon>Mycobacteriales</taxon>
        <taxon>Mycobacteriaceae</taxon>
        <taxon>Mycobacterium</taxon>
        <taxon>Mycobacterium ulcerans group</taxon>
    </lineage>
</organism>
<protein>
    <submittedName>
        <fullName evidence="2">Uncharacterized protein</fullName>
    </submittedName>
</protein>
<dbReference type="KEGG" id="msho:MSHO_11680"/>
<reference evidence="2 3" key="1">
    <citation type="journal article" date="2019" name="Emerg. Microbes Infect.">
        <title>Comprehensive subspecies identification of 175 nontuberculous mycobacteria species based on 7547 genomic profiles.</title>
        <authorList>
            <person name="Matsumoto Y."/>
            <person name="Kinjo T."/>
            <person name="Motooka D."/>
            <person name="Nabeya D."/>
            <person name="Jung N."/>
            <person name="Uechi K."/>
            <person name="Horii T."/>
            <person name="Iida T."/>
            <person name="Fujita J."/>
            <person name="Nakamura S."/>
        </authorList>
    </citation>
    <scope>NUCLEOTIDE SEQUENCE [LARGE SCALE GENOMIC DNA]</scope>
    <source>
        <strain evidence="2 3">JCM 12657</strain>
    </source>
</reference>
<evidence type="ECO:0000313" key="2">
    <source>
        <dbReference type="EMBL" id="BBX55823.1"/>
    </source>
</evidence>
<evidence type="ECO:0000256" key="1">
    <source>
        <dbReference type="SAM" id="MobiDB-lite"/>
    </source>
</evidence>
<proteinExistence type="predicted"/>
<evidence type="ECO:0000313" key="3">
    <source>
        <dbReference type="Proteomes" id="UP000467164"/>
    </source>
</evidence>
<feature type="region of interest" description="Disordered" evidence="1">
    <location>
        <begin position="1"/>
        <end position="21"/>
    </location>
</feature>
<dbReference type="EMBL" id="AP022572">
    <property type="protein sequence ID" value="BBX55823.1"/>
    <property type="molecule type" value="Genomic_DNA"/>
</dbReference>
<dbReference type="AlphaFoldDB" id="A0A7I7L9B7"/>
<accession>A0A7I7L9B7</accession>
<dbReference type="Proteomes" id="UP000467164">
    <property type="component" value="Chromosome"/>
</dbReference>
<gene>
    <name evidence="2" type="ORF">MSHO_11680</name>
</gene>